<dbReference type="EMBL" id="FQXD01000008">
    <property type="protein sequence ID" value="SHH54994.1"/>
    <property type="molecule type" value="Genomic_DNA"/>
</dbReference>
<dbReference type="InterPro" id="IPR054470">
    <property type="entry name" value="FIMAH_dom"/>
</dbReference>
<dbReference type="SUPFAM" id="SSF51695">
    <property type="entry name" value="PLC-like phosphodiesterases"/>
    <property type="match status" value="1"/>
</dbReference>
<dbReference type="PANTHER" id="PTHR46211:SF1">
    <property type="entry name" value="GLYCEROPHOSPHODIESTER PHOSPHODIESTERASE, CYTOPLASMIC"/>
    <property type="match status" value="1"/>
</dbReference>
<organism evidence="3 4">
    <name type="scientific">Virgibacillus chiguensis</name>
    <dbReference type="NCBI Taxonomy" id="411959"/>
    <lineage>
        <taxon>Bacteria</taxon>
        <taxon>Bacillati</taxon>
        <taxon>Bacillota</taxon>
        <taxon>Bacilli</taxon>
        <taxon>Bacillales</taxon>
        <taxon>Bacillaceae</taxon>
        <taxon>Virgibacillus</taxon>
    </lineage>
</organism>
<protein>
    <submittedName>
        <fullName evidence="3">Glycerophosphoryl diester phosphodiesterase</fullName>
    </submittedName>
</protein>
<dbReference type="AlphaFoldDB" id="A0A1M5TWB7"/>
<evidence type="ECO:0000313" key="3">
    <source>
        <dbReference type="EMBL" id="SHH54994.1"/>
    </source>
</evidence>
<dbReference type="PANTHER" id="PTHR46211">
    <property type="entry name" value="GLYCEROPHOSPHORYL DIESTER PHOSPHODIESTERASE"/>
    <property type="match status" value="1"/>
</dbReference>
<dbReference type="RefSeq" id="WP_073008946.1">
    <property type="nucleotide sequence ID" value="NZ_FQXD01000008.1"/>
</dbReference>
<gene>
    <name evidence="3" type="ORF">SAMN05421807_108165</name>
</gene>
<proteinExistence type="predicted"/>
<dbReference type="PROSITE" id="PS51704">
    <property type="entry name" value="GP_PDE"/>
    <property type="match status" value="1"/>
</dbReference>
<keyword evidence="4" id="KW-1185">Reference proteome</keyword>
<evidence type="ECO:0000256" key="1">
    <source>
        <dbReference type="SAM" id="SignalP"/>
    </source>
</evidence>
<dbReference type="Pfam" id="PF03009">
    <property type="entry name" value="GDPD"/>
    <property type="match status" value="1"/>
</dbReference>
<sequence>MKKHAKKVLAITLFVASISLLLPTMATAAKATNPTTFSIAHRGASGQAPENTMAAFEKSLEYQADYFEVDVQMTKDGELILMHDTTVDRTTNGTGRVKDFTFEEIRALDAGSWFHESFAGEKVPTLGEVLDRYTGSNIGVLVELKNPELYPGIEQKIAEELIQRNITTKDSNIIVQSFHWNAVKKIHQLLPDIATGVLIGYGQTVAGKITNEQLASFQTYASYVNPNKGLLNNNTVHRIHQHRLKTWPYTVNDRKTITQLLHFGVDGIITDYPLLVNMPANATTMKTLVERFEGKELSSKTAHALKVHLTAIHQYEKQGLQDKVIKHLNGLITLLNHQEENGFISNRAYQILLGEANFLVEDNTN</sequence>
<evidence type="ECO:0000313" key="4">
    <source>
        <dbReference type="Proteomes" id="UP000184079"/>
    </source>
</evidence>
<dbReference type="InterPro" id="IPR017946">
    <property type="entry name" value="PLC-like_Pdiesterase_TIM-brl"/>
</dbReference>
<name>A0A1M5TWB7_9BACI</name>
<evidence type="ECO:0000259" key="2">
    <source>
        <dbReference type="PROSITE" id="PS51704"/>
    </source>
</evidence>
<dbReference type="GO" id="GO:0008081">
    <property type="term" value="F:phosphoric diester hydrolase activity"/>
    <property type="evidence" value="ECO:0007669"/>
    <property type="project" value="InterPro"/>
</dbReference>
<reference evidence="4" key="1">
    <citation type="submission" date="2016-11" db="EMBL/GenBank/DDBJ databases">
        <authorList>
            <person name="Varghese N."/>
            <person name="Submissions S."/>
        </authorList>
    </citation>
    <scope>NUCLEOTIDE SEQUENCE [LARGE SCALE GENOMIC DNA]</scope>
    <source>
        <strain evidence="4">CGMCC 1.6496</strain>
    </source>
</reference>
<dbReference type="Pfam" id="PF22888">
    <property type="entry name" value="FIMAH"/>
    <property type="match status" value="1"/>
</dbReference>
<dbReference type="InterPro" id="IPR030395">
    <property type="entry name" value="GP_PDE_dom"/>
</dbReference>
<feature type="domain" description="GP-PDE" evidence="2">
    <location>
        <begin position="36"/>
        <end position="280"/>
    </location>
</feature>
<dbReference type="Proteomes" id="UP000184079">
    <property type="component" value="Unassembled WGS sequence"/>
</dbReference>
<feature type="signal peptide" evidence="1">
    <location>
        <begin position="1"/>
        <end position="28"/>
    </location>
</feature>
<accession>A0A1M5TWB7</accession>
<feature type="chain" id="PRO_5039406715" evidence="1">
    <location>
        <begin position="29"/>
        <end position="365"/>
    </location>
</feature>
<dbReference type="Gene3D" id="3.20.20.190">
    <property type="entry name" value="Phosphatidylinositol (PI) phosphodiesterase"/>
    <property type="match status" value="1"/>
</dbReference>
<keyword evidence="1" id="KW-0732">Signal</keyword>
<dbReference type="GO" id="GO:0006629">
    <property type="term" value="P:lipid metabolic process"/>
    <property type="evidence" value="ECO:0007669"/>
    <property type="project" value="InterPro"/>
</dbReference>